<feature type="region of interest" description="Disordered" evidence="1">
    <location>
        <begin position="84"/>
        <end position="103"/>
    </location>
</feature>
<feature type="compositionally biased region" description="Basic and acidic residues" evidence="1">
    <location>
        <begin position="84"/>
        <end position="95"/>
    </location>
</feature>
<feature type="compositionally biased region" description="Basic and acidic residues" evidence="1">
    <location>
        <begin position="1"/>
        <end position="19"/>
    </location>
</feature>
<organism evidence="2 3">
    <name type="scientific">Prorocentrum cordatum</name>
    <dbReference type="NCBI Taxonomy" id="2364126"/>
    <lineage>
        <taxon>Eukaryota</taxon>
        <taxon>Sar</taxon>
        <taxon>Alveolata</taxon>
        <taxon>Dinophyceae</taxon>
        <taxon>Prorocentrales</taxon>
        <taxon>Prorocentraceae</taxon>
        <taxon>Prorocentrum</taxon>
    </lineage>
</organism>
<gene>
    <name evidence="2" type="ORF">PCOR1329_LOCUS55648</name>
</gene>
<dbReference type="EMBL" id="CAUYUJ010016829">
    <property type="protein sequence ID" value="CAK0869221.1"/>
    <property type="molecule type" value="Genomic_DNA"/>
</dbReference>
<name>A0ABN9VB02_9DINO</name>
<protein>
    <submittedName>
        <fullName evidence="2">Uncharacterized protein</fullName>
    </submittedName>
</protein>
<proteinExistence type="predicted"/>
<reference evidence="2" key="1">
    <citation type="submission" date="2023-10" db="EMBL/GenBank/DDBJ databases">
        <authorList>
            <person name="Chen Y."/>
            <person name="Shah S."/>
            <person name="Dougan E. K."/>
            <person name="Thang M."/>
            <person name="Chan C."/>
        </authorList>
    </citation>
    <scope>NUCLEOTIDE SEQUENCE [LARGE SCALE GENOMIC DNA]</scope>
</reference>
<feature type="region of interest" description="Disordered" evidence="1">
    <location>
        <begin position="1"/>
        <end position="36"/>
    </location>
</feature>
<comment type="caution">
    <text evidence="2">The sequence shown here is derived from an EMBL/GenBank/DDBJ whole genome shotgun (WGS) entry which is preliminary data.</text>
</comment>
<evidence type="ECO:0000256" key="1">
    <source>
        <dbReference type="SAM" id="MobiDB-lite"/>
    </source>
</evidence>
<evidence type="ECO:0000313" key="3">
    <source>
        <dbReference type="Proteomes" id="UP001189429"/>
    </source>
</evidence>
<dbReference type="Proteomes" id="UP001189429">
    <property type="component" value="Unassembled WGS sequence"/>
</dbReference>
<feature type="non-terminal residue" evidence="2">
    <location>
        <position position="103"/>
    </location>
</feature>
<accession>A0ABN9VB02</accession>
<evidence type="ECO:0000313" key="2">
    <source>
        <dbReference type="EMBL" id="CAK0869221.1"/>
    </source>
</evidence>
<sequence length="103" mass="10998">KLESAKGKGKNAADLDHWSSDLGTDGGKQEQVTLPGKLRSEINKVEGASAVEGTRETELAEALAKQLATVAAELAELEQMRAELQSKRDASHAAESEIQQLLD</sequence>
<keyword evidence="3" id="KW-1185">Reference proteome</keyword>
<feature type="non-terminal residue" evidence="2">
    <location>
        <position position="1"/>
    </location>
</feature>